<evidence type="ECO:0000256" key="2">
    <source>
        <dbReference type="ARBA" id="ARBA00022597"/>
    </source>
</evidence>
<keyword evidence="7" id="KW-1185">Reference proteome</keyword>
<evidence type="ECO:0000313" key="7">
    <source>
        <dbReference type="Proteomes" id="UP000596929"/>
    </source>
</evidence>
<accession>A0ABR7DDD1</accession>
<keyword evidence="3" id="KW-0808">Transferase</keyword>
<proteinExistence type="predicted"/>
<dbReference type="SUPFAM" id="SSF46973">
    <property type="entry name" value="Enzyme IIa from lactose specific PTS, IIa-lac"/>
    <property type="match status" value="1"/>
</dbReference>
<dbReference type="PANTHER" id="PTHR34382">
    <property type="entry name" value="PTS SYSTEM N,N'-DIACETYLCHITOBIOSE-SPECIFIC EIIA COMPONENT"/>
    <property type="match status" value="1"/>
</dbReference>
<sequence>MKNQEVILGIIVNSGNARSNSMKAIKLAKNGQIEEAKCALHDAVECLSEAHKVQTSLIKDEANGSAIELSLLMIHAQDHLMNAMTIKDLATEIVDIHAKLN</sequence>
<evidence type="ECO:0000256" key="4">
    <source>
        <dbReference type="ARBA" id="ARBA00022683"/>
    </source>
</evidence>
<evidence type="ECO:0000256" key="5">
    <source>
        <dbReference type="PROSITE-ProRule" id="PRU00418"/>
    </source>
</evidence>
<dbReference type="PANTHER" id="PTHR34382:SF7">
    <property type="entry name" value="PTS SYSTEM N,N'-DIACETYLCHITOBIOSE-SPECIFIC EIIA COMPONENT"/>
    <property type="match status" value="1"/>
</dbReference>
<keyword evidence="1" id="KW-0813">Transport</keyword>
<feature type="modified residue" description="Phosphohistidine; by HPr" evidence="5">
    <location>
        <position position="75"/>
    </location>
</feature>
<dbReference type="RefSeq" id="WP_186859981.1">
    <property type="nucleotide sequence ID" value="NZ_JACOOO010000016.1"/>
</dbReference>
<dbReference type="InterPro" id="IPR036542">
    <property type="entry name" value="PTS_IIA_lac/cel_sf"/>
</dbReference>
<dbReference type="Pfam" id="PF02255">
    <property type="entry name" value="PTS_IIA"/>
    <property type="match status" value="1"/>
</dbReference>
<organism evidence="6 7">
    <name type="scientific">Clostridium hominis</name>
    <dbReference type="NCBI Taxonomy" id="2763036"/>
    <lineage>
        <taxon>Bacteria</taxon>
        <taxon>Bacillati</taxon>
        <taxon>Bacillota</taxon>
        <taxon>Clostridia</taxon>
        <taxon>Eubacteriales</taxon>
        <taxon>Clostridiaceae</taxon>
        <taxon>Clostridium</taxon>
    </lineage>
</organism>
<dbReference type="Gene3D" id="1.20.58.80">
    <property type="entry name" value="Phosphotransferase system, lactose/cellobiose-type IIA subunit"/>
    <property type="match status" value="1"/>
</dbReference>
<dbReference type="PIRSF" id="PIRSF000699">
    <property type="entry name" value="PTS_IILac_III"/>
    <property type="match status" value="1"/>
</dbReference>
<dbReference type="Proteomes" id="UP000596929">
    <property type="component" value="Unassembled WGS sequence"/>
</dbReference>
<dbReference type="EMBL" id="JACOOO010000016">
    <property type="protein sequence ID" value="MBC5629157.1"/>
    <property type="molecule type" value="Genomic_DNA"/>
</dbReference>
<evidence type="ECO:0000256" key="1">
    <source>
        <dbReference type="ARBA" id="ARBA00022448"/>
    </source>
</evidence>
<dbReference type="PROSITE" id="PS51095">
    <property type="entry name" value="PTS_EIIA_TYPE_3"/>
    <property type="match status" value="1"/>
</dbReference>
<dbReference type="InterPro" id="IPR003188">
    <property type="entry name" value="PTS_IIA_lac/cel"/>
</dbReference>
<gene>
    <name evidence="6" type="ORF">H8S20_09655</name>
</gene>
<keyword evidence="4" id="KW-0598">Phosphotransferase system</keyword>
<evidence type="ECO:0000313" key="6">
    <source>
        <dbReference type="EMBL" id="MBC5629157.1"/>
    </source>
</evidence>
<keyword evidence="2" id="KW-0762">Sugar transport</keyword>
<evidence type="ECO:0000256" key="3">
    <source>
        <dbReference type="ARBA" id="ARBA00022679"/>
    </source>
</evidence>
<comment type="caution">
    <text evidence="6">The sequence shown here is derived from an EMBL/GenBank/DDBJ whole genome shotgun (WGS) entry which is preliminary data.</text>
</comment>
<dbReference type="CDD" id="cd00215">
    <property type="entry name" value="PTS_IIA_lac"/>
    <property type="match status" value="1"/>
</dbReference>
<name>A0ABR7DDD1_9CLOT</name>
<reference evidence="6 7" key="1">
    <citation type="submission" date="2020-08" db="EMBL/GenBank/DDBJ databases">
        <title>Genome public.</title>
        <authorList>
            <person name="Liu C."/>
            <person name="Sun Q."/>
        </authorList>
    </citation>
    <scope>NUCLEOTIDE SEQUENCE [LARGE SCALE GENOMIC DNA]</scope>
    <source>
        <strain evidence="6 7">NSJ-6</strain>
    </source>
</reference>
<protein>
    <submittedName>
        <fullName evidence="6">PTS lactose/cellobiose transporter subunit IIA</fullName>
    </submittedName>
</protein>